<dbReference type="Proteomes" id="UP000019473">
    <property type="component" value="Unassembled WGS sequence"/>
</dbReference>
<dbReference type="EMBL" id="AMGW01000003">
    <property type="protein sequence ID" value="EXJ59926.1"/>
    <property type="molecule type" value="Genomic_DNA"/>
</dbReference>
<gene>
    <name evidence="1" type="ORF">A1O7_04074</name>
</gene>
<dbReference type="VEuPathDB" id="FungiDB:A1O7_04074"/>
<comment type="caution">
    <text evidence="1">The sequence shown here is derived from an EMBL/GenBank/DDBJ whole genome shotgun (WGS) entry which is preliminary data.</text>
</comment>
<dbReference type="RefSeq" id="XP_007756279.1">
    <property type="nucleotide sequence ID" value="XM_007758089.1"/>
</dbReference>
<dbReference type="OrthoDB" id="9997739at2759"/>
<keyword evidence="2" id="KW-1185">Reference proteome</keyword>
<sequence length="188" mass="21442">MAASDDCGSIFGSPIFKLIGDPRKIMLVPALVRIQGGPDTRDALLLKTRQSKWNRFSLGSKRVNSSINRPEVASHDAKPSLTDAVLLYIVADKYMFHDLTRRIEGMFRKYFDEDIETAFSYQSYLRTLRETGLPECCGLKKVLLDNLAVDLRRHGWNMYMREMDPGLTEESLCRERSQGHVEVDGKSH</sequence>
<accession>W9W5X2</accession>
<dbReference type="GeneID" id="19178664"/>
<evidence type="ECO:0000313" key="2">
    <source>
        <dbReference type="Proteomes" id="UP000019473"/>
    </source>
</evidence>
<name>W9W5X2_9EURO</name>
<protein>
    <submittedName>
        <fullName evidence="1">Uncharacterized protein</fullName>
    </submittedName>
</protein>
<proteinExistence type="predicted"/>
<dbReference type="AlphaFoldDB" id="W9W5X2"/>
<dbReference type="HOGENOM" id="CLU_1440914_0_0_1"/>
<organism evidence="1 2">
    <name type="scientific">Cladophialophora yegresii CBS 114405</name>
    <dbReference type="NCBI Taxonomy" id="1182544"/>
    <lineage>
        <taxon>Eukaryota</taxon>
        <taxon>Fungi</taxon>
        <taxon>Dikarya</taxon>
        <taxon>Ascomycota</taxon>
        <taxon>Pezizomycotina</taxon>
        <taxon>Eurotiomycetes</taxon>
        <taxon>Chaetothyriomycetidae</taxon>
        <taxon>Chaetothyriales</taxon>
        <taxon>Herpotrichiellaceae</taxon>
        <taxon>Cladophialophora</taxon>
    </lineage>
</organism>
<reference evidence="1 2" key="1">
    <citation type="submission" date="2013-03" db="EMBL/GenBank/DDBJ databases">
        <title>The Genome Sequence of Cladophialophora yegresii CBS 114405.</title>
        <authorList>
            <consortium name="The Broad Institute Genomics Platform"/>
            <person name="Cuomo C."/>
            <person name="de Hoog S."/>
            <person name="Gorbushina A."/>
            <person name="Walker B."/>
            <person name="Young S.K."/>
            <person name="Zeng Q."/>
            <person name="Gargeya S."/>
            <person name="Fitzgerald M."/>
            <person name="Haas B."/>
            <person name="Abouelleil A."/>
            <person name="Allen A.W."/>
            <person name="Alvarado L."/>
            <person name="Arachchi H.M."/>
            <person name="Berlin A.M."/>
            <person name="Chapman S.B."/>
            <person name="Gainer-Dewar J."/>
            <person name="Goldberg J."/>
            <person name="Griggs A."/>
            <person name="Gujja S."/>
            <person name="Hansen M."/>
            <person name="Howarth C."/>
            <person name="Imamovic A."/>
            <person name="Ireland A."/>
            <person name="Larimer J."/>
            <person name="McCowan C."/>
            <person name="Murphy C."/>
            <person name="Pearson M."/>
            <person name="Poon T.W."/>
            <person name="Priest M."/>
            <person name="Roberts A."/>
            <person name="Saif S."/>
            <person name="Shea T."/>
            <person name="Sisk P."/>
            <person name="Sykes S."/>
            <person name="Wortman J."/>
            <person name="Nusbaum C."/>
            <person name="Birren B."/>
        </authorList>
    </citation>
    <scope>NUCLEOTIDE SEQUENCE [LARGE SCALE GENOMIC DNA]</scope>
    <source>
        <strain evidence="1 2">CBS 114405</strain>
    </source>
</reference>
<evidence type="ECO:0000313" key="1">
    <source>
        <dbReference type="EMBL" id="EXJ59926.1"/>
    </source>
</evidence>